<keyword evidence="2" id="KW-1185">Reference proteome</keyword>
<dbReference type="EMBL" id="CP058561">
    <property type="protein sequence ID" value="QUH28816.1"/>
    <property type="molecule type" value="Genomic_DNA"/>
</dbReference>
<evidence type="ECO:0000313" key="1">
    <source>
        <dbReference type="EMBL" id="QUH28816.1"/>
    </source>
</evidence>
<reference evidence="1 2" key="1">
    <citation type="submission" date="2020-07" db="EMBL/GenBank/DDBJ databases">
        <title>Vallitalea guaymasensis genome.</title>
        <authorList>
            <person name="Postec A."/>
        </authorList>
    </citation>
    <scope>NUCLEOTIDE SEQUENCE [LARGE SCALE GENOMIC DNA]</scope>
    <source>
        <strain evidence="1 2">Ra1766G1</strain>
    </source>
</reference>
<accession>A0A8J8M9F3</accession>
<protein>
    <submittedName>
        <fullName evidence="1">Uncharacterized protein</fullName>
    </submittedName>
</protein>
<name>A0A8J8M9F3_9FIRM</name>
<sequence>MVPSVFTHPEQLGFFITFVVSLPFSSKNRELMKLMIKQTYDEWKAEYDNADAGDKGFMIGQLIGEAITFAVEAGGFVKGIKGLTQFVKNGGFRKAVKQVVKMGSSVKKLLKMKPAEFIKSVKKIFKRKDHYEVLLNNDELVKVPYDDLTVMQKSKFDGFVDSHMQNDVVPDRVYGEDGIGIVSGEGTINGKLNKKTLSNYDSYMNDDLISTLDDIGLSIDEFNELRMVSADKLTSSQRRTIKSIRDAISTPTNDTIMQKVIPQRDINAYLNGDYTQVGGYITKAQDVKQLNNYDDIFQSLRLDYEGTQFKPVSDDSIGIIRFKTPEASKIEIPYGKSMDGVITDEFPFTGNGFTAATNGQVIPEYKCQKYLDIYDGAELYSMAKDGTESLLGIYDSNLGRFIKIGK</sequence>
<gene>
    <name evidence="1" type="ORF">HYG85_07770</name>
</gene>
<dbReference type="RefSeq" id="WP_212693022.1">
    <property type="nucleotide sequence ID" value="NZ_CP058561.1"/>
</dbReference>
<dbReference type="Proteomes" id="UP000677305">
    <property type="component" value="Chromosome"/>
</dbReference>
<proteinExistence type="predicted"/>
<dbReference type="AlphaFoldDB" id="A0A8J8M9F3"/>
<dbReference type="KEGG" id="vgu:HYG85_07770"/>
<evidence type="ECO:0000313" key="2">
    <source>
        <dbReference type="Proteomes" id="UP000677305"/>
    </source>
</evidence>
<organism evidence="1 2">
    <name type="scientific">Vallitalea guaymasensis</name>
    <dbReference type="NCBI Taxonomy" id="1185412"/>
    <lineage>
        <taxon>Bacteria</taxon>
        <taxon>Bacillati</taxon>
        <taxon>Bacillota</taxon>
        <taxon>Clostridia</taxon>
        <taxon>Lachnospirales</taxon>
        <taxon>Vallitaleaceae</taxon>
        <taxon>Vallitalea</taxon>
    </lineage>
</organism>